<feature type="domain" description="Histidine kinase/HSP90-like ATPase" evidence="10">
    <location>
        <begin position="356"/>
        <end position="446"/>
    </location>
</feature>
<evidence type="ECO:0000313" key="11">
    <source>
        <dbReference type="EMBL" id="GGN04000.1"/>
    </source>
</evidence>
<dbReference type="Pfam" id="PF13796">
    <property type="entry name" value="Sensor"/>
    <property type="match status" value="1"/>
</dbReference>
<comment type="catalytic activity">
    <reaction evidence="1">
        <text>ATP + protein L-histidine = ADP + protein N-phospho-L-histidine.</text>
        <dbReference type="EC" id="2.7.13.3"/>
    </reaction>
</comment>
<evidence type="ECO:0000259" key="10">
    <source>
        <dbReference type="SMART" id="SM00387"/>
    </source>
</evidence>
<dbReference type="Pfam" id="PF02518">
    <property type="entry name" value="HATPase_c"/>
    <property type="match status" value="1"/>
</dbReference>
<keyword evidence="6 11" id="KW-0418">Kinase</keyword>
<keyword evidence="9" id="KW-0472">Membrane</keyword>
<dbReference type="Gene3D" id="1.20.5.1930">
    <property type="match status" value="1"/>
</dbReference>
<sequence>MLTTVVVVSVRSARTIWESVGLRQFLITTWPWRGLSYVLTTPVVSLLAAGPVAALGLPWSYLVFRFISPDPATLGEVVLATLAGLLLIVLAGPLVALPVAQVERLRLRLVRLDPAPSPHSSSKDGWLGWLRRRYTEAATWRELAYLVVVTLAVAPSAMLLLILSMVVALITSPLLVTPNAPLALGFGRASTVPETLPYALAGLVLLPVTLYLFAGLASLHATIARALLSGAADERLRSELVEVSQSRERLVTAFEAERRRIERDLHDGAQQRVVSLILQLGLAKLEIPPGSPGAEPVANAHDQAKQLLTELREFIHGIHPQALSDLGLPAALQELADRSTTPVTVDCAVPKRPPGAVEGAGYFVVAEALSNASKHSGATEIQVAAHVHRDVLTVEVTDNGRGGADAGRGTGLTGLADRAAALGGTLFLSSPIGGPTTVRAEFPCNTR</sequence>
<dbReference type="InterPro" id="IPR050482">
    <property type="entry name" value="Sensor_HK_TwoCompSys"/>
</dbReference>
<reference evidence="12" key="1">
    <citation type="journal article" date="2019" name="Int. J. Syst. Evol. Microbiol.">
        <title>The Global Catalogue of Microorganisms (GCM) 10K type strain sequencing project: providing services to taxonomists for standard genome sequencing and annotation.</title>
        <authorList>
            <consortium name="The Broad Institute Genomics Platform"/>
            <consortium name="The Broad Institute Genome Sequencing Center for Infectious Disease"/>
            <person name="Wu L."/>
            <person name="Ma J."/>
        </authorList>
    </citation>
    <scope>NUCLEOTIDE SEQUENCE [LARGE SCALE GENOMIC DNA]</scope>
    <source>
        <strain evidence="12">CGMCC 4.7319</strain>
    </source>
</reference>
<gene>
    <name evidence="11" type="ORF">GCM10011609_48950</name>
</gene>
<evidence type="ECO:0000256" key="7">
    <source>
        <dbReference type="ARBA" id="ARBA00022840"/>
    </source>
</evidence>
<dbReference type="CDD" id="cd16917">
    <property type="entry name" value="HATPase_UhpB-NarQ-NarX-like"/>
    <property type="match status" value="1"/>
</dbReference>
<dbReference type="Gene3D" id="3.30.565.10">
    <property type="entry name" value="Histidine kinase-like ATPase, C-terminal domain"/>
    <property type="match status" value="1"/>
</dbReference>
<keyword evidence="9" id="KW-0812">Transmembrane</keyword>
<comment type="caution">
    <text evidence="11">The sequence shown here is derived from an EMBL/GenBank/DDBJ whole genome shotgun (WGS) entry which is preliminary data.</text>
</comment>
<dbReference type="EC" id="2.7.13.3" evidence="2"/>
<keyword evidence="3" id="KW-0597">Phosphoprotein</keyword>
<dbReference type="GO" id="GO:0016301">
    <property type="term" value="F:kinase activity"/>
    <property type="evidence" value="ECO:0007669"/>
    <property type="project" value="UniProtKB-KW"/>
</dbReference>
<proteinExistence type="predicted"/>
<dbReference type="SMART" id="SM00387">
    <property type="entry name" value="HATPase_c"/>
    <property type="match status" value="1"/>
</dbReference>
<dbReference type="InterPro" id="IPR025828">
    <property type="entry name" value="Put_sensor_dom"/>
</dbReference>
<dbReference type="Pfam" id="PF07730">
    <property type="entry name" value="HisKA_3"/>
    <property type="match status" value="1"/>
</dbReference>
<keyword evidence="8" id="KW-0902">Two-component regulatory system</keyword>
<dbReference type="InterPro" id="IPR036890">
    <property type="entry name" value="HATPase_C_sf"/>
</dbReference>
<evidence type="ECO:0000256" key="2">
    <source>
        <dbReference type="ARBA" id="ARBA00012438"/>
    </source>
</evidence>
<dbReference type="Proteomes" id="UP000597656">
    <property type="component" value="Unassembled WGS sequence"/>
</dbReference>
<evidence type="ECO:0000256" key="8">
    <source>
        <dbReference type="ARBA" id="ARBA00023012"/>
    </source>
</evidence>
<keyword evidence="9" id="KW-1133">Transmembrane helix</keyword>
<protein>
    <recommendedName>
        <fullName evidence="2">histidine kinase</fullName>
        <ecNumber evidence="2">2.7.13.3</ecNumber>
    </recommendedName>
</protein>
<feature type="transmembrane region" description="Helical" evidence="9">
    <location>
        <begin position="77"/>
        <end position="100"/>
    </location>
</feature>
<evidence type="ECO:0000313" key="12">
    <source>
        <dbReference type="Proteomes" id="UP000597656"/>
    </source>
</evidence>
<keyword evidence="5" id="KW-0547">Nucleotide-binding</keyword>
<evidence type="ECO:0000256" key="4">
    <source>
        <dbReference type="ARBA" id="ARBA00022679"/>
    </source>
</evidence>
<evidence type="ECO:0000256" key="3">
    <source>
        <dbReference type="ARBA" id="ARBA00022553"/>
    </source>
</evidence>
<dbReference type="InterPro" id="IPR003594">
    <property type="entry name" value="HATPase_dom"/>
</dbReference>
<evidence type="ECO:0000256" key="9">
    <source>
        <dbReference type="SAM" id="Phobius"/>
    </source>
</evidence>
<keyword evidence="7" id="KW-0067">ATP-binding</keyword>
<accession>A0ABQ2IB85</accession>
<keyword evidence="4" id="KW-0808">Transferase</keyword>
<keyword evidence="12" id="KW-1185">Reference proteome</keyword>
<feature type="transmembrane region" description="Helical" evidence="9">
    <location>
        <begin position="143"/>
        <end position="176"/>
    </location>
</feature>
<evidence type="ECO:0000256" key="1">
    <source>
        <dbReference type="ARBA" id="ARBA00000085"/>
    </source>
</evidence>
<dbReference type="SUPFAM" id="SSF55874">
    <property type="entry name" value="ATPase domain of HSP90 chaperone/DNA topoisomerase II/histidine kinase"/>
    <property type="match status" value="1"/>
</dbReference>
<feature type="transmembrane region" description="Helical" evidence="9">
    <location>
        <begin position="196"/>
        <end position="219"/>
    </location>
</feature>
<organism evidence="11 12">
    <name type="scientific">Lentzea pudingi</name>
    <dbReference type="NCBI Taxonomy" id="1789439"/>
    <lineage>
        <taxon>Bacteria</taxon>
        <taxon>Bacillati</taxon>
        <taxon>Actinomycetota</taxon>
        <taxon>Actinomycetes</taxon>
        <taxon>Pseudonocardiales</taxon>
        <taxon>Pseudonocardiaceae</taxon>
        <taxon>Lentzea</taxon>
    </lineage>
</organism>
<name>A0ABQ2IB85_9PSEU</name>
<evidence type="ECO:0000256" key="6">
    <source>
        <dbReference type="ARBA" id="ARBA00022777"/>
    </source>
</evidence>
<evidence type="ECO:0000256" key="5">
    <source>
        <dbReference type="ARBA" id="ARBA00022741"/>
    </source>
</evidence>
<dbReference type="PANTHER" id="PTHR24421">
    <property type="entry name" value="NITRATE/NITRITE SENSOR PROTEIN NARX-RELATED"/>
    <property type="match status" value="1"/>
</dbReference>
<feature type="transmembrane region" description="Helical" evidence="9">
    <location>
        <begin position="35"/>
        <end position="57"/>
    </location>
</feature>
<dbReference type="EMBL" id="BMNC01000006">
    <property type="protein sequence ID" value="GGN04000.1"/>
    <property type="molecule type" value="Genomic_DNA"/>
</dbReference>
<dbReference type="PANTHER" id="PTHR24421:SF10">
    <property type="entry name" value="NITRATE_NITRITE SENSOR PROTEIN NARQ"/>
    <property type="match status" value="1"/>
</dbReference>
<dbReference type="InterPro" id="IPR011712">
    <property type="entry name" value="Sig_transdc_His_kin_sub3_dim/P"/>
</dbReference>